<keyword evidence="2" id="KW-1185">Reference proteome</keyword>
<evidence type="ECO:0000313" key="2">
    <source>
        <dbReference type="Proteomes" id="UP000078343"/>
    </source>
</evidence>
<dbReference type="EMBL" id="LVYI01000017">
    <property type="protein sequence ID" value="OAP53941.1"/>
    <property type="molecule type" value="Genomic_DNA"/>
</dbReference>
<protein>
    <submittedName>
        <fullName evidence="1">Uncharacterized protein</fullName>
    </submittedName>
</protein>
<gene>
    <name evidence="1" type="ORF">AYL99_11821</name>
</gene>
<dbReference type="GeneID" id="30015988"/>
<sequence>MRVEVVACMMCTTTLIIAYPIRSASMVVYMSQDARVPLFRITVCARCSSRLPRVDGDNVKVPMCIGVSMVHTWCAYKNGCEYMTTTLKVNSIGNAYVIEPLSTIEDDTTRSITIECLSRDTELSATPNVLMTEFTFEITLKTTSVTAGWYSTKNMATNTYNGESATICAVGRCLMCNGMIMSWLVDKREAAVLIRRSNTFALVWNIACSVCKMNQKTPVNPSAVSITHLVEFIADRAGCSPGRVTTACEGACIDVRTFMDMLPDGSAIMYLHMPDHGCAVMNFCGGRNYYTSGDTYDNRDSDSYTYESANGTMYGETYTA</sequence>
<proteinExistence type="predicted"/>
<comment type="caution">
    <text evidence="1">The sequence shown here is derived from an EMBL/GenBank/DDBJ whole genome shotgun (WGS) entry which is preliminary data.</text>
</comment>
<name>A0A178Z350_9EURO</name>
<dbReference type="RefSeq" id="XP_018687308.1">
    <property type="nucleotide sequence ID" value="XM_018843325.1"/>
</dbReference>
<evidence type="ECO:0000313" key="1">
    <source>
        <dbReference type="EMBL" id="OAP53941.1"/>
    </source>
</evidence>
<accession>A0A178Z350</accession>
<dbReference type="Proteomes" id="UP000078343">
    <property type="component" value="Unassembled WGS sequence"/>
</dbReference>
<organism evidence="1 2">
    <name type="scientific">Fonsecaea erecta</name>
    <dbReference type="NCBI Taxonomy" id="1367422"/>
    <lineage>
        <taxon>Eukaryota</taxon>
        <taxon>Fungi</taxon>
        <taxon>Dikarya</taxon>
        <taxon>Ascomycota</taxon>
        <taxon>Pezizomycotina</taxon>
        <taxon>Eurotiomycetes</taxon>
        <taxon>Chaetothyriomycetidae</taxon>
        <taxon>Chaetothyriales</taxon>
        <taxon>Herpotrichiellaceae</taxon>
        <taxon>Fonsecaea</taxon>
    </lineage>
</organism>
<dbReference type="AlphaFoldDB" id="A0A178Z350"/>
<reference evidence="1 2" key="1">
    <citation type="submission" date="2016-04" db="EMBL/GenBank/DDBJ databases">
        <title>Draft genome of Fonsecaea erecta CBS 125763.</title>
        <authorList>
            <person name="Weiss V.A."/>
            <person name="Vicente V.A."/>
            <person name="Raittz R.T."/>
            <person name="Moreno L.F."/>
            <person name="De Souza E.M."/>
            <person name="Pedrosa F.O."/>
            <person name="Steffens M.B."/>
            <person name="Faoro H."/>
            <person name="Tadra-Sfeir M.Z."/>
            <person name="Najafzadeh M.J."/>
            <person name="Felipe M.S."/>
            <person name="Teixeira M."/>
            <person name="Sun J."/>
            <person name="Xi L."/>
            <person name="Gomes R."/>
            <person name="De Azevedo C.M."/>
            <person name="Salgado C.G."/>
            <person name="Da Silva M.B."/>
            <person name="Nascimento M.F."/>
            <person name="Queiroz-Telles F."/>
            <person name="Attili D.S."/>
            <person name="Gorbushina A."/>
        </authorList>
    </citation>
    <scope>NUCLEOTIDE SEQUENCE [LARGE SCALE GENOMIC DNA]</scope>
    <source>
        <strain evidence="1 2">CBS 125763</strain>
    </source>
</reference>